<dbReference type="Proteomes" id="UP000509750">
    <property type="component" value="Chromosome"/>
</dbReference>
<sequence length="180" mass="20629">MNNIPILRRIRFETEKLDCVEVGEDFRGGTRLYESAIVGRIHLYLNGDELRVERRIPSDFDVSDTAKAMFEMSSEFERIGSASANPFCCVCGDRGCAYLEWRLETVDSETRLIMEDLIGNPIGAHQYRVQPKTLYKAVAELAETVVITMEDADVRQTTAGTIQEFVDWHEQLIQWEENES</sequence>
<dbReference type="AlphaFoldDB" id="A0A7D5KWQ4"/>
<dbReference type="OrthoDB" id="381843at2157"/>
<protein>
    <submittedName>
        <fullName evidence="1">Uncharacterized protein</fullName>
    </submittedName>
</protein>
<proteinExistence type="predicted"/>
<accession>A0A7D5KWQ4</accession>
<reference evidence="1 2" key="1">
    <citation type="submission" date="2020-07" db="EMBL/GenBank/DDBJ databases">
        <title>Gai3-2, isolated from salt lake.</title>
        <authorList>
            <person name="Cui H."/>
            <person name="Shi X."/>
        </authorList>
    </citation>
    <scope>NUCLEOTIDE SEQUENCE [LARGE SCALE GENOMIC DNA]</scope>
    <source>
        <strain evidence="1 2">Gai3-2</strain>
    </source>
</reference>
<name>A0A7D5KWQ4_9EURY</name>
<dbReference type="RefSeq" id="WP_179168633.1">
    <property type="nucleotide sequence ID" value="NZ_CP058529.1"/>
</dbReference>
<keyword evidence="2" id="KW-1185">Reference proteome</keyword>
<evidence type="ECO:0000313" key="1">
    <source>
        <dbReference type="EMBL" id="QLG27058.1"/>
    </source>
</evidence>
<organism evidence="1 2">
    <name type="scientific">Halorarum halophilum</name>
    <dbReference type="NCBI Taxonomy" id="2743090"/>
    <lineage>
        <taxon>Archaea</taxon>
        <taxon>Methanobacteriati</taxon>
        <taxon>Methanobacteriota</taxon>
        <taxon>Stenosarchaea group</taxon>
        <taxon>Halobacteria</taxon>
        <taxon>Halobacteriales</taxon>
        <taxon>Haloferacaceae</taxon>
        <taxon>Halorarum</taxon>
    </lineage>
</organism>
<evidence type="ECO:0000313" key="2">
    <source>
        <dbReference type="Proteomes" id="UP000509750"/>
    </source>
</evidence>
<dbReference type="EMBL" id="CP058529">
    <property type="protein sequence ID" value="QLG27058.1"/>
    <property type="molecule type" value="Genomic_DNA"/>
</dbReference>
<dbReference type="GeneID" id="56028296"/>
<gene>
    <name evidence="1" type="ORF">HUG10_05645</name>
</gene>
<dbReference type="KEGG" id="halg:HUG10_05645"/>